<feature type="transmembrane region" description="Helical" evidence="9">
    <location>
        <begin position="88"/>
        <end position="105"/>
    </location>
</feature>
<dbReference type="InterPro" id="IPR050482">
    <property type="entry name" value="Sensor_HK_TwoCompSys"/>
</dbReference>
<dbReference type="Proteomes" id="UP000219514">
    <property type="component" value="Unassembled WGS sequence"/>
</dbReference>
<keyword evidence="4" id="KW-0808">Transferase</keyword>
<dbReference type="Gene3D" id="3.30.565.10">
    <property type="entry name" value="Histidine kinase-like ATPase, C-terminal domain"/>
    <property type="match status" value="1"/>
</dbReference>
<keyword evidence="5" id="KW-0547">Nucleotide-binding</keyword>
<evidence type="ECO:0000256" key="3">
    <source>
        <dbReference type="ARBA" id="ARBA00022553"/>
    </source>
</evidence>
<name>A0A285E5H9_9ACTN</name>
<evidence type="ECO:0000256" key="5">
    <source>
        <dbReference type="ARBA" id="ARBA00022741"/>
    </source>
</evidence>
<dbReference type="SMART" id="SM00387">
    <property type="entry name" value="HATPase_c"/>
    <property type="match status" value="1"/>
</dbReference>
<dbReference type="Pfam" id="PF23539">
    <property type="entry name" value="DUF7134"/>
    <property type="match status" value="1"/>
</dbReference>
<feature type="transmembrane region" description="Helical" evidence="9">
    <location>
        <begin position="21"/>
        <end position="38"/>
    </location>
</feature>
<dbReference type="InterPro" id="IPR055558">
    <property type="entry name" value="DUF7134"/>
</dbReference>
<organism evidence="11 12">
    <name type="scientific">Geodermatophilus sabuli</name>
    <dbReference type="NCBI Taxonomy" id="1564158"/>
    <lineage>
        <taxon>Bacteria</taxon>
        <taxon>Bacillati</taxon>
        <taxon>Actinomycetota</taxon>
        <taxon>Actinomycetes</taxon>
        <taxon>Geodermatophilales</taxon>
        <taxon>Geodermatophilaceae</taxon>
        <taxon>Geodermatophilus</taxon>
    </lineage>
</organism>
<dbReference type="Gene3D" id="1.20.5.1930">
    <property type="match status" value="1"/>
</dbReference>
<dbReference type="GO" id="GO:0000155">
    <property type="term" value="F:phosphorelay sensor kinase activity"/>
    <property type="evidence" value="ECO:0007669"/>
    <property type="project" value="InterPro"/>
</dbReference>
<accession>A0A285E5H9</accession>
<evidence type="ECO:0000256" key="7">
    <source>
        <dbReference type="ARBA" id="ARBA00022840"/>
    </source>
</evidence>
<keyword evidence="3" id="KW-0597">Phosphoprotein</keyword>
<keyword evidence="8" id="KW-0902">Two-component regulatory system</keyword>
<comment type="catalytic activity">
    <reaction evidence="1">
        <text>ATP + protein L-histidine = ADP + protein N-phospho-L-histidine.</text>
        <dbReference type="EC" id="2.7.13.3"/>
    </reaction>
</comment>
<keyword evidence="9" id="KW-0812">Transmembrane</keyword>
<dbReference type="RefSeq" id="WP_097203402.1">
    <property type="nucleotide sequence ID" value="NZ_JACHXB010000001.1"/>
</dbReference>
<dbReference type="PANTHER" id="PTHR24421">
    <property type="entry name" value="NITRATE/NITRITE SENSOR PROTEIN NARX-RELATED"/>
    <property type="match status" value="1"/>
</dbReference>
<dbReference type="Pfam" id="PF07730">
    <property type="entry name" value="HisKA_3"/>
    <property type="match status" value="1"/>
</dbReference>
<sequence>MDGRPPLERLETFLRDHPAGVDVGIAALVWFLTVLLPYQSYRPAEATAFVVGTLLVVPLAWRRRRPVRAAAAVIAAGLLELVVVEDFLAANVAALVMVYALAAYAPRWAGRAGLAVGLVGAVLAALRYFSLGASDALVPSGGSIAVTVVAAWALGDLRRARLRQLVDLRERAQLLELERDQEMRLAATAERARIAREMHDVVAHSLSVVIAQADGGRYAGRTDPEAATTALEAIAATGRQALTDMRGLLGVLRQDGGEELAPQPDVAAIGGLVEDVRSSGLDVDLLVEGSPRDLPAGPQLAAYRIVQESLTNVLKHAGPASRAWVRLHWRPDALELSVLDDGRGASAAMTSADGQGQGVLGMRERARLHGGRLDAGPRPGGGFGVHAVLPYPAPR</sequence>
<dbReference type="GO" id="GO:0016020">
    <property type="term" value="C:membrane"/>
    <property type="evidence" value="ECO:0007669"/>
    <property type="project" value="InterPro"/>
</dbReference>
<dbReference type="Pfam" id="PF02518">
    <property type="entry name" value="HATPase_c"/>
    <property type="match status" value="1"/>
</dbReference>
<keyword evidence="9" id="KW-0472">Membrane</keyword>
<dbReference type="InterPro" id="IPR003594">
    <property type="entry name" value="HATPase_dom"/>
</dbReference>
<feature type="transmembrane region" description="Helical" evidence="9">
    <location>
        <begin position="136"/>
        <end position="155"/>
    </location>
</feature>
<evidence type="ECO:0000259" key="10">
    <source>
        <dbReference type="SMART" id="SM00387"/>
    </source>
</evidence>
<feature type="transmembrane region" description="Helical" evidence="9">
    <location>
        <begin position="44"/>
        <end position="61"/>
    </location>
</feature>
<dbReference type="EC" id="2.7.13.3" evidence="2"/>
<dbReference type="AlphaFoldDB" id="A0A285E5H9"/>
<evidence type="ECO:0000256" key="9">
    <source>
        <dbReference type="SAM" id="Phobius"/>
    </source>
</evidence>
<evidence type="ECO:0000256" key="2">
    <source>
        <dbReference type="ARBA" id="ARBA00012438"/>
    </source>
</evidence>
<keyword evidence="9" id="KW-1133">Transmembrane helix</keyword>
<dbReference type="EMBL" id="OBDO01000001">
    <property type="protein sequence ID" value="SNX94267.1"/>
    <property type="molecule type" value="Genomic_DNA"/>
</dbReference>
<dbReference type="InterPro" id="IPR011712">
    <property type="entry name" value="Sig_transdc_His_kin_sub3_dim/P"/>
</dbReference>
<reference evidence="11 12" key="1">
    <citation type="submission" date="2017-09" db="EMBL/GenBank/DDBJ databases">
        <authorList>
            <person name="Ehlers B."/>
            <person name="Leendertz F.H."/>
        </authorList>
    </citation>
    <scope>NUCLEOTIDE SEQUENCE [LARGE SCALE GENOMIC DNA]</scope>
    <source>
        <strain evidence="11 12">DSM 46844</strain>
    </source>
</reference>
<evidence type="ECO:0000256" key="4">
    <source>
        <dbReference type="ARBA" id="ARBA00022679"/>
    </source>
</evidence>
<keyword evidence="12" id="KW-1185">Reference proteome</keyword>
<evidence type="ECO:0000313" key="11">
    <source>
        <dbReference type="EMBL" id="SNX94267.1"/>
    </source>
</evidence>
<evidence type="ECO:0000256" key="6">
    <source>
        <dbReference type="ARBA" id="ARBA00022777"/>
    </source>
</evidence>
<dbReference type="InterPro" id="IPR036890">
    <property type="entry name" value="HATPase_C_sf"/>
</dbReference>
<evidence type="ECO:0000256" key="1">
    <source>
        <dbReference type="ARBA" id="ARBA00000085"/>
    </source>
</evidence>
<dbReference type="CDD" id="cd16917">
    <property type="entry name" value="HATPase_UhpB-NarQ-NarX-like"/>
    <property type="match status" value="1"/>
</dbReference>
<gene>
    <name evidence="11" type="ORF">SAMN06893097_10156</name>
</gene>
<evidence type="ECO:0000313" key="12">
    <source>
        <dbReference type="Proteomes" id="UP000219514"/>
    </source>
</evidence>
<dbReference type="OrthoDB" id="227596at2"/>
<dbReference type="GO" id="GO:0046983">
    <property type="term" value="F:protein dimerization activity"/>
    <property type="evidence" value="ECO:0007669"/>
    <property type="project" value="InterPro"/>
</dbReference>
<keyword evidence="7" id="KW-0067">ATP-binding</keyword>
<evidence type="ECO:0000256" key="8">
    <source>
        <dbReference type="ARBA" id="ARBA00023012"/>
    </source>
</evidence>
<protein>
    <recommendedName>
        <fullName evidence="2">histidine kinase</fullName>
        <ecNumber evidence="2">2.7.13.3</ecNumber>
    </recommendedName>
</protein>
<dbReference type="SUPFAM" id="SSF55874">
    <property type="entry name" value="ATPase domain of HSP90 chaperone/DNA topoisomerase II/histidine kinase"/>
    <property type="match status" value="1"/>
</dbReference>
<proteinExistence type="predicted"/>
<dbReference type="PANTHER" id="PTHR24421:SF10">
    <property type="entry name" value="NITRATE_NITRITE SENSOR PROTEIN NARQ"/>
    <property type="match status" value="1"/>
</dbReference>
<feature type="transmembrane region" description="Helical" evidence="9">
    <location>
        <begin position="112"/>
        <end position="130"/>
    </location>
</feature>
<keyword evidence="6 11" id="KW-0418">Kinase</keyword>
<feature type="domain" description="Histidine kinase/HSP90-like ATPase" evidence="10">
    <location>
        <begin position="297"/>
        <end position="393"/>
    </location>
</feature>
<dbReference type="GO" id="GO:0005524">
    <property type="term" value="F:ATP binding"/>
    <property type="evidence" value="ECO:0007669"/>
    <property type="project" value="UniProtKB-KW"/>
</dbReference>